<evidence type="ECO:0000313" key="5">
    <source>
        <dbReference type="Proteomes" id="UP001163046"/>
    </source>
</evidence>
<feature type="region of interest" description="Disordered" evidence="2">
    <location>
        <begin position="969"/>
        <end position="1140"/>
    </location>
</feature>
<feature type="compositionally biased region" description="Basic and acidic residues" evidence="2">
    <location>
        <begin position="1234"/>
        <end position="1255"/>
    </location>
</feature>
<feature type="compositionally biased region" description="Low complexity" evidence="2">
    <location>
        <begin position="394"/>
        <end position="406"/>
    </location>
</feature>
<feature type="compositionally biased region" description="Polar residues" evidence="2">
    <location>
        <begin position="922"/>
        <end position="931"/>
    </location>
</feature>
<feature type="compositionally biased region" description="Low complexity" evidence="2">
    <location>
        <begin position="413"/>
        <end position="425"/>
    </location>
</feature>
<evidence type="ECO:0000313" key="4">
    <source>
        <dbReference type="EMBL" id="KAJ7371936.1"/>
    </source>
</evidence>
<feature type="region of interest" description="Disordered" evidence="2">
    <location>
        <begin position="2238"/>
        <end position="2261"/>
    </location>
</feature>
<feature type="compositionally biased region" description="Polar residues" evidence="2">
    <location>
        <begin position="874"/>
        <end position="884"/>
    </location>
</feature>
<keyword evidence="5" id="KW-1185">Reference proteome</keyword>
<feature type="region of interest" description="Disordered" evidence="2">
    <location>
        <begin position="2325"/>
        <end position="2511"/>
    </location>
</feature>
<evidence type="ECO:0000256" key="1">
    <source>
        <dbReference type="PROSITE-ProRule" id="PRU00042"/>
    </source>
</evidence>
<feature type="compositionally biased region" description="Low complexity" evidence="2">
    <location>
        <begin position="969"/>
        <end position="996"/>
    </location>
</feature>
<feature type="compositionally biased region" description="Low complexity" evidence="2">
    <location>
        <begin position="2487"/>
        <end position="2502"/>
    </location>
</feature>
<evidence type="ECO:0000259" key="3">
    <source>
        <dbReference type="PROSITE" id="PS50157"/>
    </source>
</evidence>
<feature type="region of interest" description="Disordered" evidence="2">
    <location>
        <begin position="1935"/>
        <end position="2184"/>
    </location>
</feature>
<feature type="domain" description="C2H2-type" evidence="3">
    <location>
        <begin position="737"/>
        <end position="769"/>
    </location>
</feature>
<feature type="region of interest" description="Disordered" evidence="2">
    <location>
        <begin position="394"/>
        <end position="441"/>
    </location>
</feature>
<feature type="compositionally biased region" description="Polar residues" evidence="2">
    <location>
        <begin position="29"/>
        <end position="41"/>
    </location>
</feature>
<feature type="compositionally biased region" description="Polar residues" evidence="2">
    <location>
        <begin position="426"/>
        <end position="441"/>
    </location>
</feature>
<feature type="compositionally biased region" description="Basic and acidic residues" evidence="2">
    <location>
        <begin position="1952"/>
        <end position="1986"/>
    </location>
</feature>
<dbReference type="Proteomes" id="UP001163046">
    <property type="component" value="Unassembled WGS sequence"/>
</dbReference>
<protein>
    <recommendedName>
        <fullName evidence="3">C2H2-type domain-containing protein</fullName>
    </recommendedName>
</protein>
<feature type="compositionally biased region" description="Polar residues" evidence="2">
    <location>
        <begin position="2416"/>
        <end position="2436"/>
    </location>
</feature>
<feature type="compositionally biased region" description="Low complexity" evidence="2">
    <location>
        <begin position="937"/>
        <end position="953"/>
    </location>
</feature>
<sequence>MDDRPGSPEFDVVSDGDRSGKFRHRSERFSTSSGRNATNLRAANENGANRLAANTNKKVNRVETVNLRVRNMGNITVKKEPESDEDREVSYSLSSLLQECDFVEAPRKKSRSLKSPTSLAIARSKSMEAARPVTGRSRQTLENVISSLKSARGTDTNKPAAAKRGAQFQNPVVPISMPSQIISVAPTSQSTFHSSGALGGTGPQIVDVRSLATGAQTRLSVAPTSTARSSTVSKPVAAKLVAPKPIGLALNAGHPRGVVSSLPVTTAPSTGSRVQASITKPVVSLAPKPLNIRFVLPATEPFNSSEFQQILQTALASVISQSKGIEANLLQQAIQAALTAVTQSSLPLNADQLKQAILSSLVALSSSASTTTQATTLISSKAVVRLPQAVQPQAAQPQAVQPQAAQRHPHAPVPLLSQTPSQSPSNISTITGTNKLPATSPGNIMGLSTASQFSSPATVIPTVTTATQIVTKENSPIANGGSQLVSGGLTSSPAQPNHLNLARDAVIKALQEKRVWNSPLSLPSSSSSSTSSSTSGASTSDTVPDTAMDTMDSFDEPCSGSPPPPVLPTSTALTVNSTDGGKSNIPTSSAMLNTTRIANTAPQTATFTTRTSAPLVALRPNISPMSSAVQTALRTVSLQLLPTQGSSSAFPLTSTLTPVNTTTNLIGRTNPLVQFPRASLPTQLLEYSIMPLASPKVPITRPVVKTYTAAQTQTAMISKGCSGGCCQYCRTCHENNNRCGLPSCQKTYPSKDALRKHYYFNPTHKLQIPQVRGSSTSACENFLPAELGDLHRKARLRELFRRLPDDEIKELVLPRVAKVISLFQLLEQKSLRVSVGSVSAFKMFTEFERFRKEVEGKLLEMILTQAPPVDKSQSKASTDSSVLNSKDSGKPSDSKPLATNQSTQGCQTTLSAEAAKQGSKGMPSSNTVTSSQKHDSSVAQTNTNASSTAGSSETTKKTVETICIDSNTDAPTAKTADKAAIAGSQSGSLESSSTDKTTSKQDHQEKAPTAVATGTGSVEDKKASDSPSVKGKDKESGVVTQSAKLASATKSSVESLPSKESENKESESKTDENKEGEPMKQSSSSPQSLELGIGVNESTASSDSKSSDSQPPQSEQPNEMAGRIAGESTSKDSTSVPMEIDELSMKDVVAADSKLPDVIMVDDQKETESCSKEGELKSSEDQTKESHDTAIEKADVEMEKEATVCNAEEDKAVVCTGEERQDLATTSSDEQTGVDDKKQSDKPPDLSSKESEKTVDLAAIKDSAAAEKEVDNSADATQEGKMAEKPTDGETKMAAMDVEEQGNNSKTDSEEGQALVVADEKTDKDGTKEDKAKSSNDQDGSDEASGKNEKSNMDAEAQIKAGKQQEAVTDKAEGTQEEGVETADVDSAGVSGNEKTLEVSMETDQVEVENTKVGDQVNKDASKEKTSLEKPEGNQTTEVSSGKDAETDAESTKQKESQEPCTVSDKGEESVNASSSVAASSSNTAGSPTTVVSSVAASSSSNTTGSSTAVVPSVAVSSSSNTAGSSTTVAAPSLSNTAGSSTTVVSSVAVPSSSNTAGSSMTVAASSSSNTAGSSTTVVSSVAVPSSSNTAGSSTTVAASSSSNTAGSSTAVVSSVAASSSSNTTSSSTAVVSSVATSSSSNTAGSSTVVSSVAAPSSSNTAGSSTTVATSSPSNTADSSTIVVSSPAPSSRIIICRSSSTTGDSTSAGSSNSTSKASGESTVVKKRKTLEETIEELSDEDEDEIDENNLLDFSLPYAVRWGRIIKRVQAVQARKIARKENYSEQDMKHFIYHKPKDAANAVIIADCHAHPSFFRAYVMPALLDKHIDDFGLFGKKILSRLYLPKDKYVQVLRSGIGPELAKILGINIFPTFKRIQDTWTSIKRPLGASPYLPKAVIAIEAEDDREVPDEVVAIAPAEKTAGPMNKNVQIAADKATDSLKRPSPTDSVQNDNNKKQRLDTSDAQKDTSQTKEANKEQTESSEKVAQKDAASQLSGADKEQAKNSEKVAQKDGTQPSEADKGQKPDETDSSKKDAQHDKNQPDENNKSQTGKSDSTHASVKTPATGSEKDKTGSTSSTSVPEKESAPQPDVDNADGPDTDGAEPMSVDQEQDPKSKEGSSESSVAVEKSTRSTSSAQTNPKASCSIDKSPSTTSTCSTSSTQTTPKALCSTDKPPSTTASTSAKTCASTIIPAKATIYTSGSGKKGASSVPFPASKGSPLFLIPVEKISPKLVEQFIAQGKGDGVKTRSSDKKKPKQSKQVSQVLVLIPSTNPNGSPTIQTLTSAEQLKSTGDKKPLLLLPADKVPKSIASQSQTVRRKMVITMVAPSSEAASGTKSAASSARSATTTSTSTAGGQSDGSTSAVQSVKGPIMSVQEGKSRTASADGNRDSNKPPATGSDSSDAVDKSAKSLASVVSNTSALNLSTKDSSLAAGTQSGSGAGPMDVDKADSPSVTGSNKSDLQADKGPSSASDSHKESDSNKVGTANQSSVTAAPDAATSATTSGEADIDDNRSAASSADLDLLESSLLPSDFMLDNLLKDISADGSGSEVNEMPPLDVSEIISSFEEMPLESNSSTPASSSVCDTVGDTAAVDDPSEGANESQMASGIQDKPSLQDEHNYASTRRQSPRRTPALSKSASGSSSTDVPETASPNTSGGSKGDSDVEEGSPPRKRRKTPTRTSARSSPQVTAVSDKGAAAKSPLNTPYKGKGRKL</sequence>
<comment type="caution">
    <text evidence="4">The sequence shown here is derived from an EMBL/GenBank/DDBJ whole genome shotgun (WGS) entry which is preliminary data.</text>
</comment>
<gene>
    <name evidence="4" type="ORF">OS493_022034</name>
</gene>
<organism evidence="4 5">
    <name type="scientific">Desmophyllum pertusum</name>
    <dbReference type="NCBI Taxonomy" id="174260"/>
    <lineage>
        <taxon>Eukaryota</taxon>
        <taxon>Metazoa</taxon>
        <taxon>Cnidaria</taxon>
        <taxon>Anthozoa</taxon>
        <taxon>Hexacorallia</taxon>
        <taxon>Scleractinia</taxon>
        <taxon>Caryophylliina</taxon>
        <taxon>Caryophylliidae</taxon>
        <taxon>Desmophyllum</taxon>
    </lineage>
</organism>
<dbReference type="InterPro" id="IPR013087">
    <property type="entry name" value="Znf_C2H2_type"/>
</dbReference>
<dbReference type="EMBL" id="MU826840">
    <property type="protein sequence ID" value="KAJ7371936.1"/>
    <property type="molecule type" value="Genomic_DNA"/>
</dbReference>
<feature type="compositionally biased region" description="Low complexity" evidence="2">
    <location>
        <begin position="1470"/>
        <end position="1685"/>
    </location>
</feature>
<feature type="compositionally biased region" description="Basic and acidic residues" evidence="2">
    <location>
        <begin position="1018"/>
        <end position="1036"/>
    </location>
</feature>
<keyword evidence="1" id="KW-0862">Zinc</keyword>
<feature type="compositionally biased region" description="Polar residues" evidence="2">
    <location>
        <begin position="1038"/>
        <end position="1053"/>
    </location>
</feature>
<accession>A0A9X0CQQ5</accession>
<dbReference type="OrthoDB" id="5981545at2759"/>
<dbReference type="GO" id="GO:0008270">
    <property type="term" value="F:zinc ion binding"/>
    <property type="evidence" value="ECO:0007669"/>
    <property type="project" value="UniProtKB-KW"/>
</dbReference>
<evidence type="ECO:0000256" key="2">
    <source>
        <dbReference type="SAM" id="MobiDB-lite"/>
    </source>
</evidence>
<feature type="compositionally biased region" description="Basic and acidic residues" evidence="2">
    <location>
        <begin position="1409"/>
        <end position="1432"/>
    </location>
</feature>
<keyword evidence="1" id="KW-0863">Zinc-finger</keyword>
<feature type="compositionally biased region" description="Low complexity" evidence="2">
    <location>
        <begin position="2148"/>
        <end position="2184"/>
    </location>
</feature>
<name>A0A9X0CQQ5_9CNID</name>
<feature type="compositionally biased region" description="Basic and acidic residues" evidence="2">
    <location>
        <begin position="1318"/>
        <end position="1336"/>
    </location>
</feature>
<feature type="compositionally biased region" description="Basic and acidic residues" evidence="2">
    <location>
        <begin position="1996"/>
        <end position="2009"/>
    </location>
</feature>
<feature type="compositionally biased region" description="Acidic residues" evidence="2">
    <location>
        <begin position="1375"/>
        <end position="1384"/>
    </location>
</feature>
<feature type="compositionally biased region" description="Polar residues" evidence="2">
    <location>
        <begin position="2570"/>
        <end position="2582"/>
    </location>
</feature>
<feature type="region of interest" description="Disordered" evidence="2">
    <location>
        <begin position="114"/>
        <end position="136"/>
    </location>
</feature>
<feature type="compositionally biased region" description="Basic and acidic residues" evidence="2">
    <location>
        <begin position="1057"/>
        <end position="1078"/>
    </location>
</feature>
<reference evidence="4" key="1">
    <citation type="submission" date="2023-01" db="EMBL/GenBank/DDBJ databases">
        <title>Genome assembly of the deep-sea coral Lophelia pertusa.</title>
        <authorList>
            <person name="Herrera S."/>
            <person name="Cordes E."/>
        </authorList>
    </citation>
    <scope>NUCLEOTIDE SEQUENCE</scope>
    <source>
        <strain evidence="4">USNM1676648</strain>
        <tissue evidence="4">Polyp</tissue>
    </source>
</reference>
<feature type="region of interest" description="Disordered" evidence="2">
    <location>
        <begin position="2541"/>
        <end position="2712"/>
    </location>
</feature>
<feature type="compositionally biased region" description="Low complexity" evidence="2">
    <location>
        <begin position="1101"/>
        <end position="1113"/>
    </location>
</feature>
<feature type="compositionally biased region" description="Basic and acidic residues" evidence="2">
    <location>
        <begin position="1441"/>
        <end position="1458"/>
    </location>
</feature>
<feature type="region of interest" description="Disordered" evidence="2">
    <location>
        <begin position="1"/>
        <end position="45"/>
    </location>
</feature>
<feature type="region of interest" description="Disordered" evidence="2">
    <location>
        <begin position="1159"/>
        <end position="1685"/>
    </location>
</feature>
<feature type="compositionally biased region" description="Low complexity" evidence="2">
    <location>
        <begin position="518"/>
        <end position="540"/>
    </location>
</feature>
<feature type="compositionally biased region" description="Low complexity" evidence="2">
    <location>
        <begin position="1698"/>
        <end position="1722"/>
    </location>
</feature>
<keyword evidence="1" id="KW-0479">Metal-binding</keyword>
<feature type="compositionally biased region" description="Basic and acidic residues" evidence="2">
    <location>
        <begin position="1344"/>
        <end position="1353"/>
    </location>
</feature>
<feature type="compositionally biased region" description="Basic and acidic residues" evidence="2">
    <location>
        <begin position="1281"/>
        <end position="1291"/>
    </location>
</feature>
<feature type="compositionally biased region" description="Polar residues" evidence="2">
    <location>
        <begin position="2643"/>
        <end position="2655"/>
    </location>
</feature>
<feature type="compositionally biased region" description="Polar residues" evidence="2">
    <location>
        <begin position="1127"/>
        <end position="1136"/>
    </location>
</feature>
<dbReference type="PROSITE" id="PS50157">
    <property type="entry name" value="ZINC_FINGER_C2H2_2"/>
    <property type="match status" value="1"/>
</dbReference>
<feature type="compositionally biased region" description="Low complexity" evidence="2">
    <location>
        <begin position="2327"/>
        <end position="2362"/>
    </location>
</feature>
<feature type="compositionally biased region" description="Basic and acidic residues" evidence="2">
    <location>
        <begin position="2017"/>
        <end position="2045"/>
    </location>
</feature>
<feature type="region of interest" description="Disordered" evidence="2">
    <location>
        <begin position="867"/>
        <end position="956"/>
    </location>
</feature>
<feature type="region of interest" description="Disordered" evidence="2">
    <location>
        <begin position="518"/>
        <end position="588"/>
    </location>
</feature>
<feature type="region of interest" description="Disordered" evidence="2">
    <location>
        <begin position="1698"/>
        <end position="1724"/>
    </location>
</feature>
<proteinExistence type="predicted"/>
<feature type="region of interest" description="Disordered" evidence="2">
    <location>
        <begin position="2196"/>
        <end position="2216"/>
    </location>
</feature>
<feature type="compositionally biased region" description="Basic and acidic residues" evidence="2">
    <location>
        <begin position="2242"/>
        <end position="2251"/>
    </location>
</feature>
<feature type="compositionally biased region" description="Polar residues" evidence="2">
    <location>
        <begin position="576"/>
        <end position="588"/>
    </location>
</feature>
<feature type="compositionally biased region" description="Polar residues" evidence="2">
    <location>
        <begin position="897"/>
        <end position="911"/>
    </location>
</feature>
<feature type="compositionally biased region" description="Polar residues" evidence="2">
    <location>
        <begin position="2450"/>
        <end position="2459"/>
    </location>
</feature>
<feature type="compositionally biased region" description="Polar residues" evidence="2">
    <location>
        <begin position="2130"/>
        <end position="2147"/>
    </location>
</feature>
<feature type="compositionally biased region" description="Polar residues" evidence="2">
    <location>
        <begin position="2046"/>
        <end position="2064"/>
    </location>
</feature>
<feature type="compositionally biased region" description="Basic and acidic residues" evidence="2">
    <location>
        <begin position="997"/>
        <end position="1006"/>
    </location>
</feature>
<feature type="compositionally biased region" description="Basic and acidic residues" evidence="2">
    <location>
        <begin position="1162"/>
        <end position="1222"/>
    </location>
</feature>
<feature type="compositionally biased region" description="Acidic residues" evidence="2">
    <location>
        <begin position="2091"/>
        <end position="2100"/>
    </location>
</feature>